<dbReference type="Pfam" id="PF00271">
    <property type="entry name" value="Helicase_C"/>
    <property type="match status" value="1"/>
</dbReference>
<dbReference type="Pfam" id="PF26253">
    <property type="entry name" value="RdRP_head"/>
    <property type="match status" value="1"/>
</dbReference>
<evidence type="ECO:0000256" key="4">
    <source>
        <dbReference type="ARBA" id="ARBA00022679"/>
    </source>
</evidence>
<comment type="similarity">
    <text evidence="1">Belongs to the RdRP family.</text>
</comment>
<dbReference type="InterPro" id="IPR011545">
    <property type="entry name" value="DEAD/DEAH_box_helicase_dom"/>
</dbReference>
<evidence type="ECO:0000259" key="13">
    <source>
        <dbReference type="PROSITE" id="PS51192"/>
    </source>
</evidence>
<keyword evidence="3" id="KW-0696">RNA-directed RNA polymerase</keyword>
<evidence type="ECO:0000256" key="11">
    <source>
        <dbReference type="ARBA" id="ARBA00048744"/>
    </source>
</evidence>
<dbReference type="SMART" id="SM00490">
    <property type="entry name" value="HELICc"/>
    <property type="match status" value="1"/>
</dbReference>
<keyword evidence="7" id="KW-0378">Hydrolase</keyword>
<keyword evidence="16" id="KW-1185">Reference proteome</keyword>
<dbReference type="EC" id="2.7.7.48" evidence="2"/>
<evidence type="ECO:0000256" key="10">
    <source>
        <dbReference type="ARBA" id="ARBA00023158"/>
    </source>
</evidence>
<dbReference type="InterPro" id="IPR007855">
    <property type="entry name" value="RDRP"/>
</dbReference>
<keyword evidence="6" id="KW-0547">Nucleotide-binding</keyword>
<accession>A0ABD1ZKW9</accession>
<evidence type="ECO:0000259" key="14">
    <source>
        <dbReference type="PROSITE" id="PS51194"/>
    </source>
</evidence>
<keyword evidence="9" id="KW-0694">RNA-binding</keyword>
<dbReference type="Pfam" id="PF22600">
    <property type="entry name" value="MTPAP-like_central"/>
    <property type="match status" value="1"/>
</dbReference>
<dbReference type="SUPFAM" id="SSF52540">
    <property type="entry name" value="P-loop containing nucleoside triphosphate hydrolases"/>
    <property type="match status" value="1"/>
</dbReference>
<evidence type="ECO:0000256" key="1">
    <source>
        <dbReference type="ARBA" id="ARBA00005762"/>
    </source>
</evidence>
<dbReference type="InterPro" id="IPR002464">
    <property type="entry name" value="DNA/RNA_helicase_DEAH_CS"/>
</dbReference>
<dbReference type="GO" id="GO:0003723">
    <property type="term" value="F:RNA binding"/>
    <property type="evidence" value="ECO:0007669"/>
    <property type="project" value="UniProtKB-KW"/>
</dbReference>
<evidence type="ECO:0000256" key="7">
    <source>
        <dbReference type="ARBA" id="ARBA00022801"/>
    </source>
</evidence>
<evidence type="ECO:0000313" key="15">
    <source>
        <dbReference type="EMBL" id="KAL2651551.1"/>
    </source>
</evidence>
<reference evidence="15 16" key="1">
    <citation type="submission" date="2024-09" db="EMBL/GenBank/DDBJ databases">
        <title>Chromosome-scale assembly of Riccia fluitans.</title>
        <authorList>
            <person name="Paukszto L."/>
            <person name="Sawicki J."/>
            <person name="Karawczyk K."/>
            <person name="Piernik-Szablinska J."/>
            <person name="Szczecinska M."/>
            <person name="Mazdziarz M."/>
        </authorList>
    </citation>
    <scope>NUCLEOTIDE SEQUENCE [LARGE SCALE GENOMIC DNA]</scope>
    <source>
        <strain evidence="15">Rf_01</strain>
        <tissue evidence="15">Aerial parts of the thallus</tissue>
    </source>
</reference>
<name>A0ABD1ZKW9_9MARC</name>
<comment type="catalytic activity">
    <reaction evidence="11">
        <text>RNA(n) + a ribonucleoside 5'-triphosphate = RNA(n+1) + diphosphate</text>
        <dbReference type="Rhea" id="RHEA:21248"/>
        <dbReference type="Rhea" id="RHEA-COMP:14527"/>
        <dbReference type="Rhea" id="RHEA-COMP:17342"/>
        <dbReference type="ChEBI" id="CHEBI:33019"/>
        <dbReference type="ChEBI" id="CHEBI:61557"/>
        <dbReference type="ChEBI" id="CHEBI:140395"/>
        <dbReference type="EC" id="2.7.7.48"/>
    </reaction>
</comment>
<proteinExistence type="inferred from homology"/>
<dbReference type="InterPro" id="IPR054708">
    <property type="entry name" value="MTPAP-like_central"/>
</dbReference>
<evidence type="ECO:0000256" key="8">
    <source>
        <dbReference type="ARBA" id="ARBA00022840"/>
    </source>
</evidence>
<dbReference type="PANTHER" id="PTHR23079">
    <property type="entry name" value="RNA-DEPENDENT RNA POLYMERASE"/>
    <property type="match status" value="1"/>
</dbReference>
<feature type="compositionally biased region" description="Basic residues" evidence="12">
    <location>
        <begin position="2410"/>
        <end position="2419"/>
    </location>
</feature>
<dbReference type="PANTHER" id="PTHR23079:SF55">
    <property type="entry name" value="RNA-DIRECTED RNA POLYMERASE"/>
    <property type="match status" value="1"/>
</dbReference>
<feature type="domain" description="Helicase C-terminal" evidence="14">
    <location>
        <begin position="512"/>
        <end position="670"/>
    </location>
</feature>
<dbReference type="EMBL" id="JBHFFA010000001">
    <property type="protein sequence ID" value="KAL2651551.1"/>
    <property type="molecule type" value="Genomic_DNA"/>
</dbReference>
<sequence>MEFLRCLGGHVLCPWDRLYFYEQIRGSGDWHLIVRPEWMELLVANGSLIRVEPASAKKSKWNASKILCPSCERKVATESSVGPNEELFYCFDYKNVRIQLNCPPSKWKLVRSSFPGIEEWSGDHKFGSSWYDQIPFVAPRPADFQNLDIAAVTRKTPRNYQIELFVRASMENSIIFLPTGTGKTLVAVMVVKFLSQLNRGKVGIFLAHRIPLIQQQAKVLEDEGNLKVKVITGENSQTISSSAVLENICSDFEVLALTAQVFLNLILNGFPLERCSCIVFDEAHNAAGDHTYMKILRKLSLCALDLRPRILGLTASPAGEPTFETTYNKVEELCHSFCSASVIMPVLWAEELLTTSAEAETEYTFVHLTPEEIQLQRELWEYFYDLWDIFYAGFSEETRVQVARGVAYSTDLRSRSPRIHGNNWTFQCRGVLQDLLLRFCSDQEQRNSRDLVERMYETLVLIDESRVHGVSTLKERLILKNWESHGRRERLLLQKVLSLSSSDGSSEITSTRVKKLIDKVRSALFENPTSRILVFVNTRFTAGALEHILAGIPDMEKLRPSRLVGQNGFDGMSWEEHQKPMLERFRSGIVQLLIATSVLEEGIDVPTCNLVIRFDGMNTVTGNIQSRGRARLRESKFVVLLAQEDNEKVRKLHRMEADMQQVVKRKFSLLGTSTTNIVNNLIQQKDSACPAVSSTIQQEGGIDANGQGERESFVVRLKFNTSWLTESVLRTALREYADVLKYDTRCSLLYLGSFPGQDADSTYRTICLKVISQILQRFPGEHLWFQKCATEISTPIDGDFTVSKKLQLRGVFAGMFKDPSTFLQVYSPELRDCYVPRVTFSEELCICWDAEEGFLSVHIPQEAIVLEFTQAAIDGWILIHHDEEHTTHRFYIPLRQAPKVYSTSPNSSNKRLCADVEVSSGSSGPKVSFLNILRHCLVLELVVSPRDRQEETVFKELVENLEGRGVLRHDSRVVDVFSLDSSEALEQPTERGLARSGTPSLATRHNLLRKVRMLGEHLEPGLEVEESTHFGSSFLLDCIFSQQVCKLPRLLIPQKFFEILYCQEQLVQERSLLALIRSIAWFCDPVKLLEQAIHSTLPSVKGTRLTPRNFVSVFQVTVTPSRIIFYEPLMMKSSRLLRHFDPENFLKVSFRDENMGFIPGNESKLLERVYDILQQGIRVAGRLFMFLGCSSSMLRSHSCWMTSLNPNVVRSWLGDFREIRCVGKYMARVGLGMAASDETITLEDRIVDEPISDFKQHNFCFSDGVGKISSLSLQRVLKHLYPKGTRGLDTVTAVQIRVAGYKGVVALDPTLPSDGMQCQLRKSMHKFPSTHRRLEVLNVATGHPVYLNRQGIVLLSCLGVEDSTFERLQEEQLQDLLRIFLEDQSQESITKNCHALKLQLVLQAGIHIPTEPFLQHILSAVYFQKIQRLVTKTHIFVPDGRLLMGVIDETDSLNYGEIYVKISDKATDWQPKLITGSCVTYKNPCFHPGDVRVLKARDIEGLRHLVNCVVFPAKGPRPHTDEMSGSDLDGDSYTVIWMPGLLPSETFEPMSYDVDPPLEVPEVRDSDMFGFFVKAIASAELGLIANSHLALADSRPLGAMDEDCIALAKLHAKAVDFPKTGHKVTVKKSLIPSKYPDFMEKYSKATYPSPKLLGRLYRRAKCLFGDDIKRHVNVRVKPDNSLLVHGFTDCMDEARETYRQYCTLLRGLMQCYGVEQEAEIVTGCIVTMLDHFSSETAQWTEVLKQQFKELVQTFRERFFACASSPEQRYKLASACYMAAYADDDEDTRCLSFPWVVSDVLAEIKHNKLGEVVAFMRVGANYAQSLEESVYHSMRGDFIEQHPAKFASLLDRRDLLEKVETCVSAVFKNASVRTFGSSSTYLFEPSVSDVDLCVKMENHPSRRSSTAQIELLDQILPCLRQDFPETFAIKDARVPILKNDSGPLAFDITVDDSGLRKAQMVLAHISICPALLLVLTVVVRWGRNIGLIASQSRGQFTAFSITWLVIQFCLQQGFLHPIDFEWDKINARSSSSPSALISVIEEVMDPSPNAQKRFRGGELPSEILLNFFRHYADLSVRSLAGATSTSPFRVADPLGESRYSLIDLDPDGYTLFRNRCLQAWHALTRTRSVKSLYVLGERHVCLRLSRFQSCLFRGAEEFHAKRLSSLTGGKARVRISCHGKRTSAANNQSQFRNSVLHVDIHGDPAAVHIVEKELQDLNSGHCWLPTARNAVYVKGATFLLFEGSLSDQDRLGFLSYSGQCHLKHLHCRLHVPVPIARVGGSTWMNHALSKLRLSVWRQRQYLLNSDADISAAAPSPVHGLIRFGTLYATNVPFDLADKQSIRSVSVAELEEFVVRGKKDLKPGSVLAEGGAHSGPSRSAAATIDIAPPDDDGSDQSDSSESPDICAAAGPRSRRSFRRKKVQSKKGSVSLVPHIYGSLEKLLTLLRAEGFQKLERNEPGKYLVAVFTPKEWQIRLNSDLEFISLSRRPIRWLCGSLLFDNEDLNPQPPPLSRHQQQQEREQRPNCVRFYIRTHRQVIEDCDLKREVLQKPLLEFPTNSGPHDQTIRVGPAFRGRVGYVRWIKKESWINVRAGVIVKIIHATEWEGWNKSTNSFKSHKAGREVEVHMIDTDAHLRGSDMECQEFIEKFWTNALKIKETIF</sequence>
<evidence type="ECO:0000313" key="16">
    <source>
        <dbReference type="Proteomes" id="UP001605036"/>
    </source>
</evidence>
<dbReference type="Pfam" id="PF00270">
    <property type="entry name" value="DEAD"/>
    <property type="match status" value="1"/>
</dbReference>
<dbReference type="InterPro" id="IPR001650">
    <property type="entry name" value="Helicase_C-like"/>
</dbReference>
<dbReference type="GO" id="GO:0016787">
    <property type="term" value="F:hydrolase activity"/>
    <property type="evidence" value="ECO:0007669"/>
    <property type="project" value="UniProtKB-KW"/>
</dbReference>
<dbReference type="Gene3D" id="3.40.50.300">
    <property type="entry name" value="P-loop containing nucleotide triphosphate hydrolases"/>
    <property type="match status" value="2"/>
</dbReference>
<dbReference type="GO" id="GO:0031047">
    <property type="term" value="P:regulatory ncRNA-mediated gene silencing"/>
    <property type="evidence" value="ECO:0007669"/>
    <property type="project" value="UniProtKB-KW"/>
</dbReference>
<protein>
    <recommendedName>
        <fullName evidence="2">RNA-directed RNA polymerase</fullName>
        <ecNumber evidence="2">2.7.7.48</ecNumber>
    </recommendedName>
</protein>
<dbReference type="Proteomes" id="UP001605036">
    <property type="component" value="Unassembled WGS sequence"/>
</dbReference>
<evidence type="ECO:0000256" key="3">
    <source>
        <dbReference type="ARBA" id="ARBA00022484"/>
    </source>
</evidence>
<dbReference type="GO" id="GO:0005524">
    <property type="term" value="F:ATP binding"/>
    <property type="evidence" value="ECO:0007669"/>
    <property type="project" value="UniProtKB-KW"/>
</dbReference>
<dbReference type="InterPro" id="IPR014001">
    <property type="entry name" value="Helicase_ATP-bd"/>
</dbReference>
<dbReference type="InterPro" id="IPR058752">
    <property type="entry name" value="RDRP_C_head"/>
</dbReference>
<dbReference type="PROSITE" id="PS51194">
    <property type="entry name" value="HELICASE_CTER"/>
    <property type="match status" value="1"/>
</dbReference>
<feature type="region of interest" description="Disordered" evidence="12">
    <location>
        <begin position="2363"/>
        <end position="2419"/>
    </location>
</feature>
<keyword evidence="4" id="KW-0808">Transferase</keyword>
<keyword evidence="10" id="KW-0943">RNA-mediated gene silencing</keyword>
<gene>
    <name evidence="15" type="ORF">R1flu_019679</name>
</gene>
<dbReference type="Gene3D" id="1.10.1410.10">
    <property type="match status" value="1"/>
</dbReference>
<dbReference type="Pfam" id="PF05183">
    <property type="entry name" value="RdRP"/>
    <property type="match status" value="1"/>
</dbReference>
<comment type="caution">
    <text evidence="15">The sequence shown here is derived from an EMBL/GenBank/DDBJ whole genome shotgun (WGS) entry which is preliminary data.</text>
</comment>
<dbReference type="PROSITE" id="PS00690">
    <property type="entry name" value="DEAH_ATP_HELICASE"/>
    <property type="match status" value="1"/>
</dbReference>
<keyword evidence="8" id="KW-0067">ATP-binding</keyword>
<evidence type="ECO:0000256" key="5">
    <source>
        <dbReference type="ARBA" id="ARBA00022695"/>
    </source>
</evidence>
<dbReference type="InterPro" id="IPR057596">
    <property type="entry name" value="RDRP_core"/>
</dbReference>
<feature type="domain" description="Helicase ATP-binding" evidence="13">
    <location>
        <begin position="164"/>
        <end position="335"/>
    </location>
</feature>
<evidence type="ECO:0000256" key="2">
    <source>
        <dbReference type="ARBA" id="ARBA00012494"/>
    </source>
</evidence>
<dbReference type="InterPro" id="IPR043519">
    <property type="entry name" value="NT_sf"/>
</dbReference>
<organism evidence="15 16">
    <name type="scientific">Riccia fluitans</name>
    <dbReference type="NCBI Taxonomy" id="41844"/>
    <lineage>
        <taxon>Eukaryota</taxon>
        <taxon>Viridiplantae</taxon>
        <taxon>Streptophyta</taxon>
        <taxon>Embryophyta</taxon>
        <taxon>Marchantiophyta</taxon>
        <taxon>Marchantiopsida</taxon>
        <taxon>Marchantiidae</taxon>
        <taxon>Marchantiales</taxon>
        <taxon>Ricciaceae</taxon>
        <taxon>Riccia</taxon>
    </lineage>
</organism>
<dbReference type="Gene3D" id="3.30.460.10">
    <property type="entry name" value="Beta Polymerase, domain 2"/>
    <property type="match status" value="1"/>
</dbReference>
<dbReference type="PROSITE" id="PS51192">
    <property type="entry name" value="HELICASE_ATP_BIND_1"/>
    <property type="match status" value="1"/>
</dbReference>
<dbReference type="InterPro" id="IPR027417">
    <property type="entry name" value="P-loop_NTPase"/>
</dbReference>
<dbReference type="SMART" id="SM00487">
    <property type="entry name" value="DEXDc"/>
    <property type="match status" value="1"/>
</dbReference>
<evidence type="ECO:0000256" key="12">
    <source>
        <dbReference type="SAM" id="MobiDB-lite"/>
    </source>
</evidence>
<dbReference type="SUPFAM" id="SSF81301">
    <property type="entry name" value="Nucleotidyltransferase"/>
    <property type="match status" value="1"/>
</dbReference>
<evidence type="ECO:0000256" key="6">
    <source>
        <dbReference type="ARBA" id="ARBA00022741"/>
    </source>
</evidence>
<dbReference type="SUPFAM" id="SSF81631">
    <property type="entry name" value="PAP/OAS1 substrate-binding domain"/>
    <property type="match status" value="1"/>
</dbReference>
<dbReference type="CDD" id="cd05402">
    <property type="entry name" value="NT_PAP_TUTase"/>
    <property type="match status" value="1"/>
</dbReference>
<keyword evidence="5" id="KW-0548">Nucleotidyltransferase</keyword>
<dbReference type="GO" id="GO:0003968">
    <property type="term" value="F:RNA-directed RNA polymerase activity"/>
    <property type="evidence" value="ECO:0007669"/>
    <property type="project" value="UniProtKB-KW"/>
</dbReference>
<evidence type="ECO:0000256" key="9">
    <source>
        <dbReference type="ARBA" id="ARBA00022884"/>
    </source>
</evidence>